<sequence length="418" mass="46637">MANIDTKALIEFGKWRTEQLGRKAHHSTINTHNTALNRVLDEAEQRGWITHAIRPKPINDGLKTESRGSFTLEEYEVIYKGLRKWPAATDHSKTAATREVLRDYVLILANTGIRHGTEAENLRWKHIHLFEEGGLTFLEMSVSGKTGQRDLICRASTINYLKRIQSRCPDIADMTFEDLIRAQLDLPVFRLPDGTVSKNLRQTFKFLMKHTELLKCPRTGQDRTLYSLRHTYATFALLNDGLDIHTLAVQMGTSIGMIERHYSHLTPRLRKEVLTGKRYELSPEEYRRSQGIKGMALAASEVNTAVRADDEIDEQLPNEPEADAESIETDAGDGGAEADVIDPASHISKTKVVMPPKTAAERAFDLFDAGKITETALLAALGVGREGYAPSEALAHRALDGVEQGRLSETALTRVLGT</sequence>
<dbReference type="InterPro" id="IPR013762">
    <property type="entry name" value="Integrase-like_cat_sf"/>
</dbReference>
<reference evidence="4 5" key="1">
    <citation type="submission" date="2019-06" db="EMBL/GenBank/DDBJ databases">
        <title>Genomic Encyclopedia of Archaeal and Bacterial Type Strains, Phase II (KMG-II): from individual species to whole genera.</title>
        <authorList>
            <person name="Goeker M."/>
        </authorList>
    </citation>
    <scope>NUCLEOTIDE SEQUENCE [LARGE SCALE GENOMIC DNA]</scope>
    <source>
        <strain evidence="4 5">DSM 18423</strain>
    </source>
</reference>
<dbReference type="SUPFAM" id="SSF56349">
    <property type="entry name" value="DNA breaking-rejoining enzymes"/>
    <property type="match status" value="1"/>
</dbReference>
<dbReference type="Gene3D" id="1.10.443.10">
    <property type="entry name" value="Intergrase catalytic core"/>
    <property type="match status" value="1"/>
</dbReference>
<protein>
    <submittedName>
        <fullName evidence="4">Phage integrase family protein</fullName>
    </submittedName>
</protein>
<dbReference type="InterPro" id="IPR011010">
    <property type="entry name" value="DNA_brk_join_enz"/>
</dbReference>
<feature type="domain" description="Tyr recombinase" evidence="3">
    <location>
        <begin position="65"/>
        <end position="275"/>
    </location>
</feature>
<dbReference type="GO" id="GO:0003677">
    <property type="term" value="F:DNA binding"/>
    <property type="evidence" value="ECO:0007669"/>
    <property type="project" value="InterPro"/>
</dbReference>
<gene>
    <name evidence="4" type="ORF">BD293_1010</name>
</gene>
<comment type="caution">
    <text evidence="4">The sequence shown here is derived from an EMBL/GenBank/DDBJ whole genome shotgun (WGS) entry which is preliminary data.</text>
</comment>
<evidence type="ECO:0000256" key="2">
    <source>
        <dbReference type="SAM" id="MobiDB-lite"/>
    </source>
</evidence>
<feature type="compositionally biased region" description="Acidic residues" evidence="2">
    <location>
        <begin position="311"/>
        <end position="331"/>
    </location>
</feature>
<evidence type="ECO:0000313" key="5">
    <source>
        <dbReference type="Proteomes" id="UP000320582"/>
    </source>
</evidence>
<dbReference type="PROSITE" id="PS51898">
    <property type="entry name" value="TYR_RECOMBINASE"/>
    <property type="match status" value="1"/>
</dbReference>
<dbReference type="Proteomes" id="UP000320582">
    <property type="component" value="Unassembled WGS sequence"/>
</dbReference>
<dbReference type="GO" id="GO:0006310">
    <property type="term" value="P:DNA recombination"/>
    <property type="evidence" value="ECO:0007669"/>
    <property type="project" value="UniProtKB-KW"/>
</dbReference>
<dbReference type="GO" id="GO:0015074">
    <property type="term" value="P:DNA integration"/>
    <property type="evidence" value="ECO:0007669"/>
    <property type="project" value="InterPro"/>
</dbReference>
<dbReference type="AlphaFoldDB" id="A0A543KBF6"/>
<accession>A0A543KBF6</accession>
<feature type="region of interest" description="Disordered" evidence="2">
    <location>
        <begin position="311"/>
        <end position="333"/>
    </location>
</feature>
<evidence type="ECO:0000259" key="3">
    <source>
        <dbReference type="PROSITE" id="PS51898"/>
    </source>
</evidence>
<keyword evidence="5" id="KW-1185">Reference proteome</keyword>
<name>A0A543KBF6_9RHOB</name>
<proteinExistence type="predicted"/>
<dbReference type="EMBL" id="VFPT01000001">
    <property type="protein sequence ID" value="TQM92405.1"/>
    <property type="molecule type" value="Genomic_DNA"/>
</dbReference>
<dbReference type="RefSeq" id="WP_246086217.1">
    <property type="nucleotide sequence ID" value="NZ_VFPT01000001.1"/>
</dbReference>
<organism evidence="4 5">
    <name type="scientific">Roseinatronobacter monicus</name>
    <dbReference type="NCBI Taxonomy" id="393481"/>
    <lineage>
        <taxon>Bacteria</taxon>
        <taxon>Pseudomonadati</taxon>
        <taxon>Pseudomonadota</taxon>
        <taxon>Alphaproteobacteria</taxon>
        <taxon>Rhodobacterales</taxon>
        <taxon>Paracoccaceae</taxon>
        <taxon>Roseinatronobacter</taxon>
    </lineage>
</organism>
<evidence type="ECO:0000256" key="1">
    <source>
        <dbReference type="ARBA" id="ARBA00023172"/>
    </source>
</evidence>
<dbReference type="InterPro" id="IPR002104">
    <property type="entry name" value="Integrase_catalytic"/>
</dbReference>
<keyword evidence="1" id="KW-0233">DNA recombination</keyword>
<evidence type="ECO:0000313" key="4">
    <source>
        <dbReference type="EMBL" id="TQM92405.1"/>
    </source>
</evidence>